<evidence type="ECO:0000313" key="4">
    <source>
        <dbReference type="Proteomes" id="UP001595556"/>
    </source>
</evidence>
<keyword evidence="1" id="KW-0732">Signal</keyword>
<dbReference type="InterPro" id="IPR023374">
    <property type="entry name" value="AttH-like_dom_sf"/>
</dbReference>
<reference evidence="4" key="1">
    <citation type="journal article" date="2019" name="Int. J. Syst. Evol. Microbiol.">
        <title>The Global Catalogue of Microorganisms (GCM) 10K type strain sequencing project: providing services to taxonomists for standard genome sequencing and annotation.</title>
        <authorList>
            <consortium name="The Broad Institute Genomics Platform"/>
            <consortium name="The Broad Institute Genome Sequencing Center for Infectious Disease"/>
            <person name="Wu L."/>
            <person name="Ma J."/>
        </authorList>
    </citation>
    <scope>NUCLEOTIDE SEQUENCE [LARGE SCALE GENOMIC DNA]</scope>
    <source>
        <strain evidence="4">KCTC 52168</strain>
    </source>
</reference>
<sequence>MLSRRLLLARAAQLAAIGSLPTAAGAQAAPSVLDGTQTAPSYAPVLPGRVLRFPADHAAHPDFRTEWWYITGALDAPHEHIGFQFTLFRSRLIAPDWSPEQRANPLALQQLMFAHGAVSDARRGKILHAERAARVPLGAGFSLTDCDHFIGNWRIWREDAQPAGQPERFRIQVRDPQLAFDLTLALTQPRMLQGQGGFSKKGPDPRLSSYYVSLPQLAVSGTIRLPDAPLIAARGRAWFDQEWSSEVLGDTGVGWDWIGINLDDGGALMAFQIRDAAGRAVYAHAALRDAAGRMTQYGADDVRFEPLRHWVSPRHGGGARYPVAQRISFGPHRIETVPLMDDQELVTRRLGTVAYWEGLSRVSGTLTGRGYLEMTGYASKLKL</sequence>
<dbReference type="SUPFAM" id="SSF159245">
    <property type="entry name" value="AttH-like"/>
    <property type="match status" value="1"/>
</dbReference>
<dbReference type="Gene3D" id="2.40.370.10">
    <property type="entry name" value="AttH-like domain"/>
    <property type="match status" value="2"/>
</dbReference>
<dbReference type="Pfam" id="PF07143">
    <property type="entry name" value="CrtC"/>
    <property type="match status" value="1"/>
</dbReference>
<evidence type="ECO:0000259" key="2">
    <source>
        <dbReference type="Pfam" id="PF07143"/>
    </source>
</evidence>
<dbReference type="InterPro" id="IPR006311">
    <property type="entry name" value="TAT_signal"/>
</dbReference>
<dbReference type="EMBL" id="JBHRTI010000010">
    <property type="protein sequence ID" value="MFC3148822.1"/>
    <property type="molecule type" value="Genomic_DNA"/>
</dbReference>
<organism evidence="3 4">
    <name type="scientific">Piscinibacterium candidicorallinum</name>
    <dbReference type="NCBI Taxonomy" id="1793872"/>
    <lineage>
        <taxon>Bacteria</taxon>
        <taxon>Pseudomonadati</taxon>
        <taxon>Pseudomonadota</taxon>
        <taxon>Betaproteobacteria</taxon>
        <taxon>Burkholderiales</taxon>
        <taxon>Piscinibacterium</taxon>
    </lineage>
</organism>
<keyword evidence="4" id="KW-1185">Reference proteome</keyword>
<accession>A0ABV7HAN1</accession>
<feature type="chain" id="PRO_5045574831" evidence="1">
    <location>
        <begin position="29"/>
        <end position="383"/>
    </location>
</feature>
<proteinExistence type="predicted"/>
<feature type="domain" description="AttH" evidence="2">
    <location>
        <begin position="65"/>
        <end position="245"/>
    </location>
</feature>
<dbReference type="Pfam" id="PF17186">
    <property type="entry name" value="Lipocalin_9"/>
    <property type="match status" value="1"/>
</dbReference>
<gene>
    <name evidence="3" type="ORF">ACFOEN_14410</name>
</gene>
<evidence type="ECO:0000256" key="1">
    <source>
        <dbReference type="SAM" id="SignalP"/>
    </source>
</evidence>
<feature type="signal peptide" evidence="1">
    <location>
        <begin position="1"/>
        <end position="28"/>
    </location>
</feature>
<dbReference type="PANTHER" id="PTHR38591">
    <property type="entry name" value="HYDROLASE"/>
    <property type="match status" value="1"/>
</dbReference>
<evidence type="ECO:0000313" key="3">
    <source>
        <dbReference type="EMBL" id="MFC3148822.1"/>
    </source>
</evidence>
<comment type="caution">
    <text evidence="3">The sequence shown here is derived from an EMBL/GenBank/DDBJ whole genome shotgun (WGS) entry which is preliminary data.</text>
</comment>
<dbReference type="RefSeq" id="WP_377305118.1">
    <property type="nucleotide sequence ID" value="NZ_CP180191.1"/>
</dbReference>
<dbReference type="PROSITE" id="PS51318">
    <property type="entry name" value="TAT"/>
    <property type="match status" value="1"/>
</dbReference>
<name>A0ABV7HAN1_9BURK</name>
<dbReference type="Proteomes" id="UP001595556">
    <property type="component" value="Unassembled WGS sequence"/>
</dbReference>
<dbReference type="PANTHER" id="PTHR38591:SF1">
    <property type="entry name" value="BLL1000 PROTEIN"/>
    <property type="match status" value="1"/>
</dbReference>
<protein>
    <submittedName>
        <fullName evidence="3">Lipocalin-like domain-containing protein</fullName>
    </submittedName>
</protein>
<dbReference type="InterPro" id="IPR010791">
    <property type="entry name" value="AttH_dom"/>
</dbReference>